<dbReference type="EMBL" id="KQ414590">
    <property type="protein sequence ID" value="KOC70413.1"/>
    <property type="molecule type" value="Genomic_DNA"/>
</dbReference>
<evidence type="ECO:0000313" key="2">
    <source>
        <dbReference type="EMBL" id="KOC70413.1"/>
    </source>
</evidence>
<dbReference type="STRING" id="597456.A0A0L7RHZ3"/>
<dbReference type="OrthoDB" id="7610624at2759"/>
<evidence type="ECO:0000256" key="1">
    <source>
        <dbReference type="SAM" id="MobiDB-lite"/>
    </source>
</evidence>
<dbReference type="PANTHER" id="PTHR47331">
    <property type="entry name" value="PHD-TYPE DOMAIN-CONTAINING PROTEIN"/>
    <property type="match status" value="1"/>
</dbReference>
<evidence type="ECO:0008006" key="4">
    <source>
        <dbReference type="Google" id="ProtNLM"/>
    </source>
</evidence>
<proteinExistence type="predicted"/>
<keyword evidence="3" id="KW-1185">Reference proteome</keyword>
<feature type="region of interest" description="Disordered" evidence="1">
    <location>
        <begin position="180"/>
        <end position="200"/>
    </location>
</feature>
<dbReference type="AlphaFoldDB" id="A0A0L7RHZ3"/>
<gene>
    <name evidence="2" type="ORF">WH47_02916</name>
</gene>
<reference evidence="2 3" key="1">
    <citation type="submission" date="2015-07" db="EMBL/GenBank/DDBJ databases">
        <title>The genome of Habropoda laboriosa.</title>
        <authorList>
            <person name="Pan H."/>
            <person name="Kapheim K."/>
        </authorList>
    </citation>
    <scope>NUCLEOTIDE SEQUENCE [LARGE SCALE GENOMIC DNA]</scope>
    <source>
        <strain evidence="2">0110345459</strain>
    </source>
</reference>
<dbReference type="InterPro" id="IPR005312">
    <property type="entry name" value="DUF1759"/>
</dbReference>
<protein>
    <recommendedName>
        <fullName evidence="4">CCHC-type domain-containing protein</fullName>
    </recommendedName>
</protein>
<sequence length="353" mass="40318">MRLPTFDGTIEDWDSFFDIFESTIDRNENLTPVQKLQYLRSALTRRAATCVRSLTTRGSNYEVAIELLKQKFDCTRRILLRHVDAIRDLPRLSRETPEALGELVDTYNLHLRALKNMGEPIEAWNTVLISSILSKISYETAWQWELTLTNKKMPAYNTLVDFLEKRANCASAIKPPFGKRDYKDSRQTSSTAPKTVPPRSYAFITTQTQRSCPNCQGPHDIWACENFLANTASKRFEITRKIRLCTNCLRPGHSAERCNSSSCRVCNSRHHTLLHRKENSRRHSSSPRAIQRTRTSSSSSSTPPPSPTKSSRRSGSPPERSRTDHNSQRKPQRKLRPNKSRPQSPGSESPKSD</sequence>
<feature type="compositionally biased region" description="Low complexity" evidence="1">
    <location>
        <begin position="292"/>
        <end position="301"/>
    </location>
</feature>
<name>A0A0L7RHZ3_9HYME</name>
<feature type="compositionally biased region" description="Basic residues" evidence="1">
    <location>
        <begin position="274"/>
        <end position="285"/>
    </location>
</feature>
<feature type="compositionally biased region" description="Basic residues" evidence="1">
    <location>
        <begin position="328"/>
        <end position="339"/>
    </location>
</feature>
<feature type="region of interest" description="Disordered" evidence="1">
    <location>
        <begin position="274"/>
        <end position="353"/>
    </location>
</feature>
<feature type="compositionally biased region" description="Polar residues" evidence="1">
    <location>
        <begin position="340"/>
        <end position="353"/>
    </location>
</feature>
<dbReference type="Proteomes" id="UP000053825">
    <property type="component" value="Unassembled WGS sequence"/>
</dbReference>
<evidence type="ECO:0000313" key="3">
    <source>
        <dbReference type="Proteomes" id="UP000053825"/>
    </source>
</evidence>
<organism evidence="2 3">
    <name type="scientific">Habropoda laboriosa</name>
    <dbReference type="NCBI Taxonomy" id="597456"/>
    <lineage>
        <taxon>Eukaryota</taxon>
        <taxon>Metazoa</taxon>
        <taxon>Ecdysozoa</taxon>
        <taxon>Arthropoda</taxon>
        <taxon>Hexapoda</taxon>
        <taxon>Insecta</taxon>
        <taxon>Pterygota</taxon>
        <taxon>Neoptera</taxon>
        <taxon>Endopterygota</taxon>
        <taxon>Hymenoptera</taxon>
        <taxon>Apocrita</taxon>
        <taxon>Aculeata</taxon>
        <taxon>Apoidea</taxon>
        <taxon>Anthophila</taxon>
        <taxon>Apidae</taxon>
        <taxon>Habropoda</taxon>
    </lineage>
</organism>
<dbReference type="Pfam" id="PF03564">
    <property type="entry name" value="DUF1759"/>
    <property type="match status" value="1"/>
</dbReference>
<accession>A0A0L7RHZ3</accession>